<dbReference type="CDD" id="cd01651">
    <property type="entry name" value="RT_G2_intron"/>
    <property type="match status" value="1"/>
</dbReference>
<dbReference type="InterPro" id="IPR000477">
    <property type="entry name" value="RT_dom"/>
</dbReference>
<feature type="domain" description="Reverse transcriptase" evidence="3">
    <location>
        <begin position="1"/>
        <end position="119"/>
    </location>
</feature>
<sequence>MAPLAPRKGAGDGKVRRTTANRDNQCGIPQGSPLSPLLSNLYMRRFIMGWKTLGIEQRLGARIVNYADDLVICCKGNNASHVMATMLALMAKLKLTVNEEKSRLCRMPEGGFDFLGYTFKRLYSARTRNTLYRDSPLEEKH</sequence>
<dbReference type="PANTHER" id="PTHR34047">
    <property type="entry name" value="NUCLEAR INTRON MATURASE 1, MITOCHONDRIAL-RELATED"/>
    <property type="match status" value="1"/>
</dbReference>
<keyword evidence="4" id="KW-0614">Plasmid</keyword>
<feature type="region of interest" description="Disordered" evidence="2">
    <location>
        <begin position="1"/>
        <end position="31"/>
    </location>
</feature>
<gene>
    <name evidence="4" type="ORF">CJJ18_10530</name>
</gene>
<dbReference type="SUPFAM" id="SSF56672">
    <property type="entry name" value="DNA/RNA polymerases"/>
    <property type="match status" value="1"/>
</dbReference>
<dbReference type="AlphaFoldDB" id="A0AAC9VNM8"/>
<evidence type="ECO:0000256" key="1">
    <source>
        <dbReference type="ARBA" id="ARBA00034120"/>
    </source>
</evidence>
<dbReference type="EMBL" id="CP022933">
    <property type="protein sequence ID" value="ASV34459.1"/>
    <property type="molecule type" value="Genomic_DNA"/>
</dbReference>
<evidence type="ECO:0000259" key="3">
    <source>
        <dbReference type="PROSITE" id="PS50878"/>
    </source>
</evidence>
<dbReference type="InterPro" id="IPR043502">
    <property type="entry name" value="DNA/RNA_pol_sf"/>
</dbReference>
<evidence type="ECO:0000313" key="5">
    <source>
        <dbReference type="Proteomes" id="UP000792865"/>
    </source>
</evidence>
<dbReference type="Pfam" id="PF00078">
    <property type="entry name" value="RVT_1"/>
    <property type="match status" value="1"/>
</dbReference>
<evidence type="ECO:0000256" key="2">
    <source>
        <dbReference type="SAM" id="MobiDB-lite"/>
    </source>
</evidence>
<accession>A0AAC9VNM8</accession>
<dbReference type="PANTHER" id="PTHR34047:SF8">
    <property type="entry name" value="PROTEIN YKFC"/>
    <property type="match status" value="1"/>
</dbReference>
<protein>
    <recommendedName>
        <fullName evidence="3">Reverse transcriptase domain-containing protein</fullName>
    </recommendedName>
</protein>
<evidence type="ECO:0000313" key="4">
    <source>
        <dbReference type="EMBL" id="ASV34459.1"/>
    </source>
</evidence>
<proteinExistence type="inferred from homology"/>
<name>A0AAC9VNM8_9ENTR</name>
<dbReference type="Gene3D" id="3.30.70.270">
    <property type="match status" value="1"/>
</dbReference>
<dbReference type="PROSITE" id="PS50878">
    <property type="entry name" value="RT_POL"/>
    <property type="match status" value="1"/>
</dbReference>
<dbReference type="RefSeq" id="WP_095034874.1">
    <property type="nucleotide sequence ID" value="NZ_CAWNYN010000002.1"/>
</dbReference>
<comment type="similarity">
    <text evidence="1">Belongs to the bacterial reverse transcriptase family.</text>
</comment>
<geneLocation type="plasmid" evidence="4 5">
    <name>p1_M47_H.defensa</name>
</geneLocation>
<dbReference type="Proteomes" id="UP000792865">
    <property type="component" value="Plasmid p1_M47_H.defensa"/>
</dbReference>
<dbReference type="InterPro" id="IPR043128">
    <property type="entry name" value="Rev_trsase/Diguanyl_cyclase"/>
</dbReference>
<dbReference type="InterPro" id="IPR051083">
    <property type="entry name" value="GrpII_Intron_Splice-Mob/Def"/>
</dbReference>
<reference evidence="4" key="1">
    <citation type="submission" date="2017-08" db="EMBL/GenBank/DDBJ databases">
        <title>Genome sequence of Candidatus Hamiltonella defensa from Acyrthosiphon pisum strain MI47.</title>
        <authorList>
            <person name="Patel V.A."/>
            <person name="Chevignon G."/>
            <person name="Russell J.A."/>
            <person name="Oliver K.M."/>
        </authorList>
    </citation>
    <scope>NUCLEOTIDE SEQUENCE</scope>
    <source>
        <strain evidence="4">MI47</strain>
        <plasmid evidence="4">p1_M47_H.defensa</plasmid>
    </source>
</reference>
<organism evidence="4 5">
    <name type="scientific">Candidatus Williamhamiltonella defendens</name>
    <dbReference type="NCBI Taxonomy" id="138072"/>
    <lineage>
        <taxon>Bacteria</taxon>
        <taxon>Pseudomonadati</taxon>
        <taxon>Pseudomonadota</taxon>
        <taxon>Gammaproteobacteria</taxon>
        <taxon>Enterobacterales</taxon>
        <taxon>Enterobacteriaceae</taxon>
        <taxon>aphid secondary symbionts</taxon>
        <taxon>Candidatus Williamhamiltonella</taxon>
    </lineage>
</organism>